<dbReference type="AlphaFoldDB" id="A0A0D3DVU0"/>
<evidence type="ECO:0000256" key="1">
    <source>
        <dbReference type="SAM" id="MobiDB-lite"/>
    </source>
</evidence>
<keyword evidence="3" id="KW-1185">Reference proteome</keyword>
<dbReference type="EnsemblPlants" id="Bo8g100410.1">
    <property type="protein sequence ID" value="Bo8g100410.1"/>
    <property type="gene ID" value="Bo8g100410"/>
</dbReference>
<reference evidence="2" key="2">
    <citation type="submission" date="2015-03" db="UniProtKB">
        <authorList>
            <consortium name="EnsemblPlants"/>
        </authorList>
    </citation>
    <scope>IDENTIFICATION</scope>
</reference>
<protein>
    <submittedName>
        <fullName evidence="2">Uncharacterized protein</fullName>
    </submittedName>
</protein>
<proteinExistence type="predicted"/>
<organism evidence="2 3">
    <name type="scientific">Brassica oleracea var. oleracea</name>
    <dbReference type="NCBI Taxonomy" id="109376"/>
    <lineage>
        <taxon>Eukaryota</taxon>
        <taxon>Viridiplantae</taxon>
        <taxon>Streptophyta</taxon>
        <taxon>Embryophyta</taxon>
        <taxon>Tracheophyta</taxon>
        <taxon>Spermatophyta</taxon>
        <taxon>Magnoliopsida</taxon>
        <taxon>eudicotyledons</taxon>
        <taxon>Gunneridae</taxon>
        <taxon>Pentapetalae</taxon>
        <taxon>rosids</taxon>
        <taxon>malvids</taxon>
        <taxon>Brassicales</taxon>
        <taxon>Brassicaceae</taxon>
        <taxon>Brassiceae</taxon>
        <taxon>Brassica</taxon>
    </lineage>
</organism>
<sequence>MQLQRLFWRIARSYTIGDYKMWSERLKEYNPGAYATLQVTKPETWSRAYFKLGTLCNDNLNNLSESFNRTIREARRKPLLEMFEDIRRHCMVRNARRALMAKNAKTKFTKRTHLQMAKVESKSKDCMSFPAVGPITELCGVKLIVWGVRPVQGKKLWPETGRLGVLPPPWRKGNPGRPKNHDRFKRKGETEKDPKVSATDSTKLTRADRVIICSNCKQDNHNKKTCKNDFVESQPKKPRGRPRKNQASFKMFLSNASSSQPSQGQSHASSSQPT</sequence>
<evidence type="ECO:0000313" key="3">
    <source>
        <dbReference type="Proteomes" id="UP000032141"/>
    </source>
</evidence>
<accession>A0A0D3DVU0</accession>
<dbReference type="Gramene" id="Bo8g100410.1">
    <property type="protein sequence ID" value="Bo8g100410.1"/>
    <property type="gene ID" value="Bo8g100410"/>
</dbReference>
<evidence type="ECO:0000313" key="2">
    <source>
        <dbReference type="EnsemblPlants" id="Bo8g100410.1"/>
    </source>
</evidence>
<feature type="region of interest" description="Disordered" evidence="1">
    <location>
        <begin position="223"/>
        <end position="274"/>
    </location>
</feature>
<feature type="compositionally biased region" description="Polar residues" evidence="1">
    <location>
        <begin position="254"/>
        <end position="274"/>
    </location>
</feature>
<feature type="region of interest" description="Disordered" evidence="1">
    <location>
        <begin position="159"/>
        <end position="202"/>
    </location>
</feature>
<dbReference type="eggNOG" id="ENOG502QU1T">
    <property type="taxonomic scope" value="Eukaryota"/>
</dbReference>
<dbReference type="Proteomes" id="UP000032141">
    <property type="component" value="Chromosome C8"/>
</dbReference>
<reference evidence="2 3" key="1">
    <citation type="journal article" date="2014" name="Genome Biol.">
        <title>Transcriptome and methylome profiling reveals relics of genome dominance in the mesopolyploid Brassica oleracea.</title>
        <authorList>
            <person name="Parkin I.A."/>
            <person name="Koh C."/>
            <person name="Tang H."/>
            <person name="Robinson S.J."/>
            <person name="Kagale S."/>
            <person name="Clarke W.E."/>
            <person name="Town C.D."/>
            <person name="Nixon J."/>
            <person name="Krishnakumar V."/>
            <person name="Bidwell S.L."/>
            <person name="Denoeud F."/>
            <person name="Belcram H."/>
            <person name="Links M.G."/>
            <person name="Just J."/>
            <person name="Clarke C."/>
            <person name="Bender T."/>
            <person name="Huebert T."/>
            <person name="Mason A.S."/>
            <person name="Pires J.C."/>
            <person name="Barker G."/>
            <person name="Moore J."/>
            <person name="Walley P.G."/>
            <person name="Manoli S."/>
            <person name="Batley J."/>
            <person name="Edwards D."/>
            <person name="Nelson M.N."/>
            <person name="Wang X."/>
            <person name="Paterson A.H."/>
            <person name="King G."/>
            <person name="Bancroft I."/>
            <person name="Chalhoub B."/>
            <person name="Sharpe A.G."/>
        </authorList>
    </citation>
    <scope>NUCLEOTIDE SEQUENCE</scope>
    <source>
        <strain evidence="2 3">cv. TO1000</strain>
    </source>
</reference>
<dbReference type="PANTHER" id="PTHR31973:SF187">
    <property type="entry name" value="MUTATOR TRANSPOSASE MUDRA PROTEIN"/>
    <property type="match status" value="1"/>
</dbReference>
<dbReference type="HOGENOM" id="CLU_1016874_0_0_1"/>
<dbReference type="PANTHER" id="PTHR31973">
    <property type="entry name" value="POLYPROTEIN, PUTATIVE-RELATED"/>
    <property type="match status" value="1"/>
</dbReference>
<name>A0A0D3DVU0_BRAOL</name>